<evidence type="ECO:0000313" key="3">
    <source>
        <dbReference type="Proteomes" id="UP001500909"/>
    </source>
</evidence>
<protein>
    <submittedName>
        <fullName evidence="2">Uncharacterized protein</fullName>
    </submittedName>
</protein>
<accession>A0ABP3KXW0</accession>
<gene>
    <name evidence="2" type="ORF">GCM10010361_62130</name>
</gene>
<feature type="region of interest" description="Disordered" evidence="1">
    <location>
        <begin position="1"/>
        <end position="21"/>
    </location>
</feature>
<dbReference type="EMBL" id="BAAABY010000045">
    <property type="protein sequence ID" value="GAA0488603.1"/>
    <property type="molecule type" value="Genomic_DNA"/>
</dbReference>
<feature type="compositionally biased region" description="Low complexity" evidence="1">
    <location>
        <begin position="200"/>
        <end position="220"/>
    </location>
</feature>
<feature type="compositionally biased region" description="Pro residues" evidence="1">
    <location>
        <begin position="144"/>
        <end position="158"/>
    </location>
</feature>
<organism evidence="2 3">
    <name type="scientific">Streptomyces olivaceiscleroticus</name>
    <dbReference type="NCBI Taxonomy" id="68245"/>
    <lineage>
        <taxon>Bacteria</taxon>
        <taxon>Bacillati</taxon>
        <taxon>Actinomycetota</taxon>
        <taxon>Actinomycetes</taxon>
        <taxon>Kitasatosporales</taxon>
        <taxon>Streptomycetaceae</taxon>
        <taxon>Streptomyces</taxon>
    </lineage>
</organism>
<feature type="compositionally biased region" description="Low complexity" evidence="1">
    <location>
        <begin position="94"/>
        <end position="143"/>
    </location>
</feature>
<evidence type="ECO:0000313" key="2">
    <source>
        <dbReference type="EMBL" id="GAA0488603.1"/>
    </source>
</evidence>
<comment type="caution">
    <text evidence="2">The sequence shown here is derived from an EMBL/GenBank/DDBJ whole genome shotgun (WGS) entry which is preliminary data.</text>
</comment>
<sequence length="392" mass="40599">MPRFRRSERKPAAEQGQQPAPTPFEVLITENGDCTVGGMPVSPAGDEALHDAVLNYLYRLAMATGHPVRALVHDARSGYLTPIEVQTDGSSQFAGAPEQVAPPAAAPTVASASTAAPAQSAAPPQAQAQAQGQSSAPPQAQMPAPTPAPLPPPAPAPAPETQARPHPQLIEQQGAAPTGQPVEQIPEPAPHVPVADPRTAAAGQPAQPAPAAYGPSAGHGVPAQQPAPRPGATAPPSIPPALADAVTRINDAVQLGRLEFAAATANSALSTAVQEFGVGHPYVLHLQELFAHIAYLAHDSVKSVAIYLDVFGHRYKQNDPTAYDTFMRAAKAWSSIRDPQQGLVYGQQLINTWVELARPGGPAAADGDKIEAARKRLTRLAQHAAPPGQSPA</sequence>
<name>A0ABP3KXW0_9ACTN</name>
<dbReference type="Proteomes" id="UP001500909">
    <property type="component" value="Unassembled WGS sequence"/>
</dbReference>
<proteinExistence type="predicted"/>
<reference evidence="3" key="1">
    <citation type="journal article" date="2019" name="Int. J. Syst. Evol. Microbiol.">
        <title>The Global Catalogue of Microorganisms (GCM) 10K type strain sequencing project: providing services to taxonomists for standard genome sequencing and annotation.</title>
        <authorList>
            <consortium name="The Broad Institute Genomics Platform"/>
            <consortium name="The Broad Institute Genome Sequencing Center for Infectious Disease"/>
            <person name="Wu L."/>
            <person name="Ma J."/>
        </authorList>
    </citation>
    <scope>NUCLEOTIDE SEQUENCE [LARGE SCALE GENOMIC DNA]</scope>
    <source>
        <strain evidence="3">JCM 4805</strain>
    </source>
</reference>
<feature type="region of interest" description="Disordered" evidence="1">
    <location>
        <begin position="90"/>
        <end position="240"/>
    </location>
</feature>
<keyword evidence="3" id="KW-1185">Reference proteome</keyword>
<evidence type="ECO:0000256" key="1">
    <source>
        <dbReference type="SAM" id="MobiDB-lite"/>
    </source>
</evidence>